<dbReference type="Proteomes" id="UP000240883">
    <property type="component" value="Unassembled WGS sequence"/>
</dbReference>
<gene>
    <name evidence="4" type="ORF">BS50DRAFT_570893</name>
</gene>
<dbReference type="Pfam" id="PF11500">
    <property type="entry name" value="Cut12"/>
    <property type="match status" value="1"/>
</dbReference>
<feature type="region of interest" description="Disordered" evidence="2">
    <location>
        <begin position="571"/>
        <end position="613"/>
    </location>
</feature>
<feature type="compositionally biased region" description="Basic and acidic residues" evidence="2">
    <location>
        <begin position="571"/>
        <end position="605"/>
    </location>
</feature>
<dbReference type="InterPro" id="IPR021589">
    <property type="entry name" value="Cut12"/>
</dbReference>
<feature type="compositionally biased region" description="Polar residues" evidence="2">
    <location>
        <begin position="541"/>
        <end position="558"/>
    </location>
</feature>
<sequence length="613" mass="67038">MFEWITGSRITNVIEDLQADPVYEPTIVEPPDTPAHQFAMKAFKQALFGTPAPEQANAIKRSEKKAKTGAVKLDAPTMAAPKENVPQESPSKQRGGIMKTPQTANKKKNVSFGSQVVDNEGKRGNVGRSGIPNNCPGKFPSPWTPGTELKLDAGSDKPRTRLTAAFLEARTTPQSKDNQKSKARDDTDITMDMSAPRSESGRYWKAEYEAYAAKSEKEVKKLVSKQQIAKAYAKKKDDEVNELINKLAEERRRFQQRERDLEQQNKDFQERLRQAMADNGSTSIEIATLKARIATLEGSAASTQVGKMSFSIYEDSSKDVSQLQPTRATASRPLTGKENSPPKPRHNRRQTMPEASPRRLTDLGATTSRFGTHPEQASILLGKSPRAPAELPAKLSATSQAAELSARPPLSPRKLDASRQENIAPKSPFNELPSSPLPLGSPTQPPLSDPWLLPVESSPHYDRMAFPISTGPSQSGPARSTKPRPLQRKTKSVSQASRSVASGRSAHDPTPTQNPVDASKSTNATEKPSSLDKSFADPRTAESSSYKPASRELNGNVSTLADPKFDVAKSAIHHADSARGVPKGKDKIMDTDRKAQAKKRLEEKRMKKKLIGS</sequence>
<name>A0A2T2P231_CORCC</name>
<feature type="compositionally biased region" description="Polar residues" evidence="2">
    <location>
        <begin position="510"/>
        <end position="532"/>
    </location>
</feature>
<feature type="compositionally biased region" description="Basic and acidic residues" evidence="2">
    <location>
        <begin position="149"/>
        <end position="159"/>
    </location>
</feature>
<evidence type="ECO:0000259" key="3">
    <source>
        <dbReference type="Pfam" id="PF11500"/>
    </source>
</evidence>
<feature type="region of interest" description="Disordered" evidence="2">
    <location>
        <begin position="316"/>
        <end position="373"/>
    </location>
</feature>
<keyword evidence="1" id="KW-0175">Coiled coil</keyword>
<feature type="coiled-coil region" evidence="1">
    <location>
        <begin position="233"/>
        <end position="278"/>
    </location>
</feature>
<feature type="region of interest" description="Disordered" evidence="2">
    <location>
        <begin position="390"/>
        <end position="558"/>
    </location>
</feature>
<protein>
    <recommendedName>
        <fullName evidence="3">Spindle pole body-associated protein cut12 domain-containing protein</fullName>
    </recommendedName>
</protein>
<proteinExistence type="predicted"/>
<feature type="compositionally biased region" description="Polar residues" evidence="2">
    <location>
        <begin position="492"/>
        <end position="502"/>
    </location>
</feature>
<feature type="domain" description="Spindle pole body-associated protein cut12" evidence="3">
    <location>
        <begin position="174"/>
        <end position="266"/>
    </location>
</feature>
<feature type="compositionally biased region" description="Polar residues" evidence="2">
    <location>
        <begin position="319"/>
        <end position="329"/>
    </location>
</feature>
<feature type="region of interest" description="Disordered" evidence="2">
    <location>
        <begin position="76"/>
        <end position="196"/>
    </location>
</feature>
<accession>A0A2T2P231</accession>
<evidence type="ECO:0000313" key="4">
    <source>
        <dbReference type="EMBL" id="PSN71566.1"/>
    </source>
</evidence>
<dbReference type="STRING" id="1448308.A0A2T2P231"/>
<evidence type="ECO:0000256" key="1">
    <source>
        <dbReference type="SAM" id="Coils"/>
    </source>
</evidence>
<feature type="compositionally biased region" description="Low complexity" evidence="2">
    <location>
        <begin position="432"/>
        <end position="442"/>
    </location>
</feature>
<dbReference type="EMBL" id="KZ678131">
    <property type="protein sequence ID" value="PSN71566.1"/>
    <property type="molecule type" value="Genomic_DNA"/>
</dbReference>
<evidence type="ECO:0000256" key="2">
    <source>
        <dbReference type="SAM" id="MobiDB-lite"/>
    </source>
</evidence>
<reference evidence="4 5" key="1">
    <citation type="journal article" date="2018" name="Front. Microbiol.">
        <title>Genome-Wide Analysis of Corynespora cassiicola Leaf Fall Disease Putative Effectors.</title>
        <authorList>
            <person name="Lopez D."/>
            <person name="Ribeiro S."/>
            <person name="Label P."/>
            <person name="Fumanal B."/>
            <person name="Venisse J.S."/>
            <person name="Kohler A."/>
            <person name="de Oliveira R.R."/>
            <person name="Labutti K."/>
            <person name="Lipzen A."/>
            <person name="Lail K."/>
            <person name="Bauer D."/>
            <person name="Ohm R.A."/>
            <person name="Barry K.W."/>
            <person name="Spatafora J."/>
            <person name="Grigoriev I.V."/>
            <person name="Martin F.M."/>
            <person name="Pujade-Renaud V."/>
        </authorList>
    </citation>
    <scope>NUCLEOTIDE SEQUENCE [LARGE SCALE GENOMIC DNA]</scope>
    <source>
        <strain evidence="4 5">Philippines</strain>
    </source>
</reference>
<feature type="compositionally biased region" description="Basic and acidic residues" evidence="2">
    <location>
        <begin position="177"/>
        <end position="187"/>
    </location>
</feature>
<feature type="compositionally biased region" description="Basic residues" evidence="2">
    <location>
        <begin position="481"/>
        <end position="491"/>
    </location>
</feature>
<evidence type="ECO:0000313" key="5">
    <source>
        <dbReference type="Proteomes" id="UP000240883"/>
    </source>
</evidence>
<dbReference type="AlphaFoldDB" id="A0A2T2P231"/>
<keyword evidence="5" id="KW-1185">Reference proteome</keyword>
<dbReference type="OrthoDB" id="5383703at2759"/>
<organism evidence="4 5">
    <name type="scientific">Corynespora cassiicola Philippines</name>
    <dbReference type="NCBI Taxonomy" id="1448308"/>
    <lineage>
        <taxon>Eukaryota</taxon>
        <taxon>Fungi</taxon>
        <taxon>Dikarya</taxon>
        <taxon>Ascomycota</taxon>
        <taxon>Pezizomycotina</taxon>
        <taxon>Dothideomycetes</taxon>
        <taxon>Pleosporomycetidae</taxon>
        <taxon>Pleosporales</taxon>
        <taxon>Corynesporascaceae</taxon>
        <taxon>Corynespora</taxon>
    </lineage>
</organism>